<evidence type="ECO:0000313" key="3">
    <source>
        <dbReference type="Proteomes" id="UP001249851"/>
    </source>
</evidence>
<accession>A0AAD9VEY9</accession>
<proteinExistence type="predicted"/>
<organism evidence="2 3">
    <name type="scientific">Acropora cervicornis</name>
    <name type="common">Staghorn coral</name>
    <dbReference type="NCBI Taxonomy" id="6130"/>
    <lineage>
        <taxon>Eukaryota</taxon>
        <taxon>Metazoa</taxon>
        <taxon>Cnidaria</taxon>
        <taxon>Anthozoa</taxon>
        <taxon>Hexacorallia</taxon>
        <taxon>Scleractinia</taxon>
        <taxon>Astrocoeniina</taxon>
        <taxon>Acroporidae</taxon>
        <taxon>Acropora</taxon>
    </lineage>
</organism>
<feature type="chain" id="PRO_5042264495" evidence="1">
    <location>
        <begin position="22"/>
        <end position="92"/>
    </location>
</feature>
<dbReference type="Proteomes" id="UP001249851">
    <property type="component" value="Unassembled WGS sequence"/>
</dbReference>
<evidence type="ECO:0000256" key="1">
    <source>
        <dbReference type="SAM" id="SignalP"/>
    </source>
</evidence>
<name>A0AAD9VEY9_ACRCE</name>
<comment type="caution">
    <text evidence="2">The sequence shown here is derived from an EMBL/GenBank/DDBJ whole genome shotgun (WGS) entry which is preliminary data.</text>
</comment>
<protein>
    <submittedName>
        <fullName evidence="2">Uncharacterized protein</fullName>
    </submittedName>
</protein>
<sequence length="92" mass="10406">MVLKETIFILSIMFLPLLIKANRPAKNGVSEDVSPDLLDVLRKRAALEHIVKEIQEVLKTNKFKKRHKRQILKLCDKLSAKSVCGGIVLSIL</sequence>
<gene>
    <name evidence="2" type="ORF">P5673_004021</name>
</gene>
<dbReference type="AlphaFoldDB" id="A0AAD9VEY9"/>
<feature type="signal peptide" evidence="1">
    <location>
        <begin position="1"/>
        <end position="21"/>
    </location>
</feature>
<keyword evidence="3" id="KW-1185">Reference proteome</keyword>
<keyword evidence="1" id="KW-0732">Signal</keyword>
<reference evidence="2" key="2">
    <citation type="journal article" date="2023" name="Science">
        <title>Genomic signatures of disease resistance in endangered staghorn corals.</title>
        <authorList>
            <person name="Vollmer S.V."/>
            <person name="Selwyn J.D."/>
            <person name="Despard B.A."/>
            <person name="Roesel C.L."/>
        </authorList>
    </citation>
    <scope>NUCLEOTIDE SEQUENCE</scope>
    <source>
        <strain evidence="2">K2</strain>
    </source>
</reference>
<dbReference type="EMBL" id="JARQWQ010000006">
    <property type="protein sequence ID" value="KAK2571430.1"/>
    <property type="molecule type" value="Genomic_DNA"/>
</dbReference>
<evidence type="ECO:0000313" key="2">
    <source>
        <dbReference type="EMBL" id="KAK2571430.1"/>
    </source>
</evidence>
<reference evidence="2" key="1">
    <citation type="journal article" date="2023" name="G3 (Bethesda)">
        <title>Whole genome assembly and annotation of the endangered Caribbean coral Acropora cervicornis.</title>
        <authorList>
            <person name="Selwyn J.D."/>
            <person name="Vollmer S.V."/>
        </authorList>
    </citation>
    <scope>NUCLEOTIDE SEQUENCE</scope>
    <source>
        <strain evidence="2">K2</strain>
    </source>
</reference>